<keyword evidence="10" id="KW-1185">Reference proteome</keyword>
<keyword evidence="2 7" id="KW-0812">Transmembrane</keyword>
<evidence type="ECO:0000256" key="7">
    <source>
        <dbReference type="SAM" id="Phobius"/>
    </source>
</evidence>
<reference evidence="9" key="1">
    <citation type="journal article" date="2020" name="Stud. Mycol.">
        <title>101 Dothideomycetes genomes: a test case for predicting lifestyles and emergence of pathogens.</title>
        <authorList>
            <person name="Haridas S."/>
            <person name="Albert R."/>
            <person name="Binder M."/>
            <person name="Bloem J."/>
            <person name="Labutti K."/>
            <person name="Salamov A."/>
            <person name="Andreopoulos B."/>
            <person name="Baker S."/>
            <person name="Barry K."/>
            <person name="Bills G."/>
            <person name="Bluhm B."/>
            <person name="Cannon C."/>
            <person name="Castanera R."/>
            <person name="Culley D."/>
            <person name="Daum C."/>
            <person name="Ezra D."/>
            <person name="Gonzalez J."/>
            <person name="Henrissat B."/>
            <person name="Kuo A."/>
            <person name="Liang C."/>
            <person name="Lipzen A."/>
            <person name="Lutzoni F."/>
            <person name="Magnuson J."/>
            <person name="Mondo S."/>
            <person name="Nolan M."/>
            <person name="Ohm R."/>
            <person name="Pangilinan J."/>
            <person name="Park H.-J."/>
            <person name="Ramirez L."/>
            <person name="Alfaro M."/>
            <person name="Sun H."/>
            <person name="Tritt A."/>
            <person name="Yoshinaga Y."/>
            <person name="Zwiers L.-H."/>
            <person name="Turgeon B."/>
            <person name="Goodwin S."/>
            <person name="Spatafora J."/>
            <person name="Crous P."/>
            <person name="Grigoriev I."/>
        </authorList>
    </citation>
    <scope>NUCLEOTIDE SEQUENCE</scope>
    <source>
        <strain evidence="9">CBS 119925</strain>
    </source>
</reference>
<evidence type="ECO:0000256" key="1">
    <source>
        <dbReference type="ARBA" id="ARBA00004141"/>
    </source>
</evidence>
<protein>
    <recommendedName>
        <fullName evidence="8">Rhodopsin domain-containing protein</fullName>
    </recommendedName>
</protein>
<evidence type="ECO:0000313" key="9">
    <source>
        <dbReference type="EMBL" id="KAF2748320.1"/>
    </source>
</evidence>
<feature type="compositionally biased region" description="Polar residues" evidence="6">
    <location>
        <begin position="373"/>
        <end position="400"/>
    </location>
</feature>
<accession>A0A6A6VFG9</accession>
<dbReference type="InterPro" id="IPR049326">
    <property type="entry name" value="Rhodopsin_dom_fungi"/>
</dbReference>
<evidence type="ECO:0000256" key="3">
    <source>
        <dbReference type="ARBA" id="ARBA00022989"/>
    </source>
</evidence>
<comment type="subcellular location">
    <subcellularLocation>
        <location evidence="1">Membrane</location>
        <topology evidence="1">Multi-pass membrane protein</topology>
    </subcellularLocation>
</comment>
<dbReference type="Proteomes" id="UP000799440">
    <property type="component" value="Unassembled WGS sequence"/>
</dbReference>
<dbReference type="OrthoDB" id="3934549at2759"/>
<evidence type="ECO:0000256" key="2">
    <source>
        <dbReference type="ARBA" id="ARBA00022692"/>
    </source>
</evidence>
<dbReference type="PANTHER" id="PTHR33048:SF123">
    <property type="entry name" value="INTEGRAL MEMBRANE PROTEIN"/>
    <property type="match status" value="1"/>
</dbReference>
<feature type="domain" description="Rhodopsin" evidence="8">
    <location>
        <begin position="28"/>
        <end position="289"/>
    </location>
</feature>
<keyword evidence="4 7" id="KW-0472">Membrane</keyword>
<feature type="region of interest" description="Disordered" evidence="6">
    <location>
        <begin position="369"/>
        <end position="408"/>
    </location>
</feature>
<name>A0A6A6VFG9_9PLEO</name>
<evidence type="ECO:0000256" key="5">
    <source>
        <dbReference type="ARBA" id="ARBA00038359"/>
    </source>
</evidence>
<feature type="transmembrane region" description="Helical" evidence="7">
    <location>
        <begin position="224"/>
        <end position="248"/>
    </location>
</feature>
<dbReference type="PANTHER" id="PTHR33048">
    <property type="entry name" value="PTH11-LIKE INTEGRAL MEMBRANE PROTEIN (AFU_ORTHOLOGUE AFUA_5G11245)"/>
    <property type="match status" value="1"/>
</dbReference>
<proteinExistence type="inferred from homology"/>
<keyword evidence="3 7" id="KW-1133">Transmembrane helix</keyword>
<gene>
    <name evidence="9" type="ORF">M011DRAFT_344489</name>
</gene>
<evidence type="ECO:0000259" key="8">
    <source>
        <dbReference type="Pfam" id="PF20684"/>
    </source>
</evidence>
<feature type="transmembrane region" description="Helical" evidence="7">
    <location>
        <begin position="42"/>
        <end position="63"/>
    </location>
</feature>
<dbReference type="GO" id="GO:0016020">
    <property type="term" value="C:membrane"/>
    <property type="evidence" value="ECO:0007669"/>
    <property type="project" value="UniProtKB-SubCell"/>
</dbReference>
<feature type="transmembrane region" description="Helical" evidence="7">
    <location>
        <begin position="12"/>
        <end position="30"/>
    </location>
</feature>
<dbReference type="EMBL" id="MU006569">
    <property type="protein sequence ID" value="KAF2748320.1"/>
    <property type="molecule type" value="Genomic_DNA"/>
</dbReference>
<evidence type="ECO:0000256" key="6">
    <source>
        <dbReference type="SAM" id="MobiDB-lite"/>
    </source>
</evidence>
<feature type="transmembrane region" description="Helical" evidence="7">
    <location>
        <begin position="105"/>
        <end position="126"/>
    </location>
</feature>
<evidence type="ECO:0000313" key="10">
    <source>
        <dbReference type="Proteomes" id="UP000799440"/>
    </source>
</evidence>
<dbReference type="InterPro" id="IPR052337">
    <property type="entry name" value="SAT4-like"/>
</dbReference>
<feature type="transmembrane region" description="Helical" evidence="7">
    <location>
        <begin position="187"/>
        <end position="212"/>
    </location>
</feature>
<feature type="transmembrane region" description="Helical" evidence="7">
    <location>
        <begin position="138"/>
        <end position="159"/>
    </location>
</feature>
<dbReference type="Pfam" id="PF20684">
    <property type="entry name" value="Fung_rhodopsin"/>
    <property type="match status" value="1"/>
</dbReference>
<sequence length="408" mass="45817">MFAPWDLGPTVAITAWTLTAFSTLVVGVRFGCRLWVVGRLKLYDYIMMLAVLCAWGLCVANHYQLETGTGQQMRSTEGSEGYPELTPEMMKWLEGYLATGARAWFAYRISYVVCLGLIKISILVFYLSFATSRVFKNLVIITLVVVSLFTVVTGFFNGFECPQDPGLTLSHRIFDPVLSQGCYKRHILYYAQAGFNIFSDIVILVLPMPSLLKLRMPTLKRCCLIAVFSLGLIVPIASALRIWALVIWGESQSDPKGQYNGAYMLFWSQVEINTAIVCASAPSLQPIFRCVFGRLVSYRMRSAYYYYGDGEGGATMAQRDAQPSRTADTCVESLGEPPSAYKVQKRASIEMDQVIREADDEEQLKDRIRHFASRSSLGSASTRQNDWPLVESNQQNTPQQPKEVWSYG</sequence>
<comment type="similarity">
    <text evidence="5">Belongs to the SAT4 family.</text>
</comment>
<organism evidence="9 10">
    <name type="scientific">Sporormia fimetaria CBS 119925</name>
    <dbReference type="NCBI Taxonomy" id="1340428"/>
    <lineage>
        <taxon>Eukaryota</taxon>
        <taxon>Fungi</taxon>
        <taxon>Dikarya</taxon>
        <taxon>Ascomycota</taxon>
        <taxon>Pezizomycotina</taxon>
        <taxon>Dothideomycetes</taxon>
        <taxon>Pleosporomycetidae</taxon>
        <taxon>Pleosporales</taxon>
        <taxon>Sporormiaceae</taxon>
        <taxon>Sporormia</taxon>
    </lineage>
</organism>
<dbReference type="AlphaFoldDB" id="A0A6A6VFG9"/>
<evidence type="ECO:0000256" key="4">
    <source>
        <dbReference type="ARBA" id="ARBA00023136"/>
    </source>
</evidence>